<accession>A0ACC2RD88</accession>
<protein>
    <submittedName>
        <fullName evidence="1">Uncharacterized protein</fullName>
    </submittedName>
</protein>
<comment type="caution">
    <text evidence="1">The sequence shown here is derived from an EMBL/GenBank/DDBJ whole genome shotgun (WGS) entry which is preliminary data.</text>
</comment>
<gene>
    <name evidence="1" type="ORF">DSO57_1039121</name>
</gene>
<evidence type="ECO:0000313" key="2">
    <source>
        <dbReference type="Proteomes" id="UP001165960"/>
    </source>
</evidence>
<dbReference type="EMBL" id="QTSX02007689">
    <property type="protein sequence ID" value="KAJ9048021.1"/>
    <property type="molecule type" value="Genomic_DNA"/>
</dbReference>
<evidence type="ECO:0000313" key="1">
    <source>
        <dbReference type="EMBL" id="KAJ9048021.1"/>
    </source>
</evidence>
<proteinExistence type="predicted"/>
<reference evidence="1" key="1">
    <citation type="submission" date="2022-04" db="EMBL/GenBank/DDBJ databases">
        <title>Genome of the entomopathogenic fungus Entomophthora muscae.</title>
        <authorList>
            <person name="Elya C."/>
            <person name="Lovett B.R."/>
            <person name="Lee E."/>
            <person name="Macias A.M."/>
            <person name="Hajek A.E."/>
            <person name="De Bivort B.L."/>
            <person name="Kasson M.T."/>
            <person name="De Fine Licht H.H."/>
            <person name="Stajich J.E."/>
        </authorList>
    </citation>
    <scope>NUCLEOTIDE SEQUENCE</scope>
    <source>
        <strain evidence="1">Berkeley</strain>
    </source>
</reference>
<keyword evidence="2" id="KW-1185">Reference proteome</keyword>
<sequence length="444" mass="48403">MSAPNSNQISLRQVYQGLMAGMTKEDCNAFMQMPRPSQVRFLNQLLPTNNCQLRPQDCDTTVAGSEHGTVTPAKGDGEANSIFAEAEAPLIQLPCLGFEDLQDWSNNIVLETALSPLATPSALLCARCNSEELPSAYPAIINWFGISHHKETLYVYVQALFAKDDTVTPICSGACYHGSYNVEQLIGEVDLCLHVTAKDTSGFSSQHVYTITQRNQYVCEVACIWALEQSANSELPRTLGLDLQANAPCCFSLALRLFVQAMKENNLQLYLPLAASVAHFMWYPPEACSSGAVGFAGRCLEHFCGLAYQAKISLPVCYSYMEDVLLNCLTIGSAFSSCGGWGRLVHEGNLCLPLCGWTGMSHNSQLAWCQMLVALAFVRNQMDNDEYELVAPLVPCLTSKRPCPNPSCHSIPHLPADSAPSPGTSSKIPANWSRPSGSRRCPSK</sequence>
<name>A0ACC2RD88_9FUNG</name>
<dbReference type="Proteomes" id="UP001165960">
    <property type="component" value="Unassembled WGS sequence"/>
</dbReference>
<organism evidence="1 2">
    <name type="scientific">Entomophthora muscae</name>
    <dbReference type="NCBI Taxonomy" id="34485"/>
    <lineage>
        <taxon>Eukaryota</taxon>
        <taxon>Fungi</taxon>
        <taxon>Fungi incertae sedis</taxon>
        <taxon>Zoopagomycota</taxon>
        <taxon>Entomophthoromycotina</taxon>
        <taxon>Entomophthoromycetes</taxon>
        <taxon>Entomophthorales</taxon>
        <taxon>Entomophthoraceae</taxon>
        <taxon>Entomophthora</taxon>
    </lineage>
</organism>